<dbReference type="EMBL" id="JBHMCA010000052">
    <property type="protein sequence ID" value="MFB9447184.1"/>
    <property type="molecule type" value="Genomic_DNA"/>
</dbReference>
<reference evidence="1 2" key="1">
    <citation type="submission" date="2024-09" db="EMBL/GenBank/DDBJ databases">
        <authorList>
            <person name="Sun Q."/>
            <person name="Mori K."/>
        </authorList>
    </citation>
    <scope>NUCLEOTIDE SEQUENCE [LARGE SCALE GENOMIC DNA]</scope>
    <source>
        <strain evidence="1 2">JCM 3307</strain>
    </source>
</reference>
<sequence>MAAYEFGFLRFFSQRSSDSGVTWTFSTDGAQKRNVWMLITATDAVVAGVHDPEAAVRDPLYGHRKLAEALNTLGADGWTPVVEEGGRGNSAARYLMRRPR</sequence>
<proteinExistence type="predicted"/>
<dbReference type="Proteomes" id="UP001589608">
    <property type="component" value="Unassembled WGS sequence"/>
</dbReference>
<protein>
    <submittedName>
        <fullName evidence="1">Uncharacterized protein</fullName>
    </submittedName>
</protein>
<keyword evidence="2" id="KW-1185">Reference proteome</keyword>
<evidence type="ECO:0000313" key="1">
    <source>
        <dbReference type="EMBL" id="MFB9447184.1"/>
    </source>
</evidence>
<gene>
    <name evidence="1" type="ORF">ACFFTR_29180</name>
</gene>
<evidence type="ECO:0000313" key="2">
    <source>
        <dbReference type="Proteomes" id="UP001589608"/>
    </source>
</evidence>
<dbReference type="RefSeq" id="WP_223092558.1">
    <property type="nucleotide sequence ID" value="NZ_CP061913.1"/>
</dbReference>
<comment type="caution">
    <text evidence="1">The sequence shown here is derived from an EMBL/GenBank/DDBJ whole genome shotgun (WGS) entry which is preliminary data.</text>
</comment>
<name>A0ABV5MEA6_9ACTN</name>
<accession>A0ABV5MEA6</accession>
<organism evidence="1 2">
    <name type="scientific">Dactylosporangium vinaceum</name>
    <dbReference type="NCBI Taxonomy" id="53362"/>
    <lineage>
        <taxon>Bacteria</taxon>
        <taxon>Bacillati</taxon>
        <taxon>Actinomycetota</taxon>
        <taxon>Actinomycetes</taxon>
        <taxon>Micromonosporales</taxon>
        <taxon>Micromonosporaceae</taxon>
        <taxon>Dactylosporangium</taxon>
    </lineage>
</organism>